<dbReference type="Pfam" id="PF04313">
    <property type="entry name" value="HSDR_N"/>
    <property type="match status" value="1"/>
</dbReference>
<dbReference type="REBASE" id="14800">
    <property type="entry name" value="SbaOSORF3715P"/>
</dbReference>
<dbReference type="Pfam" id="PF12008">
    <property type="entry name" value="EcoR124_C"/>
    <property type="match status" value="1"/>
</dbReference>
<evidence type="ECO:0000256" key="6">
    <source>
        <dbReference type="ARBA" id="ARBA00022759"/>
    </source>
</evidence>
<dbReference type="Gene3D" id="3.90.1570.50">
    <property type="match status" value="1"/>
</dbReference>
<dbReference type="SUPFAM" id="SSF52540">
    <property type="entry name" value="P-loop containing nucleoside triphosphate hydrolases"/>
    <property type="match status" value="1"/>
</dbReference>
<dbReference type="HOGENOM" id="CLU_004848_1_0_6"/>
<dbReference type="PROSITE" id="PS51192">
    <property type="entry name" value="HELICASE_ATP_BIND_1"/>
    <property type="match status" value="1"/>
</dbReference>
<evidence type="ECO:0000256" key="1">
    <source>
        <dbReference type="ARBA" id="ARBA00000851"/>
    </source>
</evidence>
<dbReference type="InterPro" id="IPR040980">
    <property type="entry name" value="SWI2_SNF2"/>
</dbReference>
<dbReference type="EC" id="3.1.21.3" evidence="10"/>
<keyword evidence="5 10" id="KW-0680">Restriction system</keyword>
<proteinExistence type="inferred from homology"/>
<comment type="function">
    <text evidence="10">Subunit R is required for both nuclease and ATPase activities, but not for modification.</text>
</comment>
<keyword evidence="13" id="KW-1185">Reference proteome</keyword>
<evidence type="ECO:0000259" key="11">
    <source>
        <dbReference type="PROSITE" id="PS51192"/>
    </source>
</evidence>
<keyword evidence="8 10" id="KW-0067">ATP-binding</keyword>
<gene>
    <name evidence="12" type="ordered locus">Sbal_3719</name>
</gene>
<feature type="domain" description="Helicase ATP-binding" evidence="11">
    <location>
        <begin position="263"/>
        <end position="444"/>
    </location>
</feature>
<dbReference type="CDD" id="cd18800">
    <property type="entry name" value="SF2_C_EcoR124I-like"/>
    <property type="match status" value="1"/>
</dbReference>
<dbReference type="InterPro" id="IPR014001">
    <property type="entry name" value="Helicase_ATP-bd"/>
</dbReference>
<keyword evidence="4 10" id="KW-0547">Nucleotide-binding</keyword>
<dbReference type="STRING" id="325240.Sbal_3719"/>
<comment type="similarity">
    <text evidence="2 10">Belongs to the HsdR family.</text>
</comment>
<dbReference type="InterPro" id="IPR027417">
    <property type="entry name" value="P-loop_NTPase"/>
</dbReference>
<dbReference type="Proteomes" id="UP000001557">
    <property type="component" value="Chromosome"/>
</dbReference>
<dbReference type="InterPro" id="IPR004473">
    <property type="entry name" value="Restrct_endonuc_typeI_HsdR"/>
</dbReference>
<dbReference type="InterPro" id="IPR022625">
    <property type="entry name" value="TypeI_RM_Rsu_C"/>
</dbReference>
<dbReference type="Gene3D" id="1.20.58.910">
    <property type="match status" value="1"/>
</dbReference>
<sequence>MISMKNEQQIENELITKLEDLKYTYRHDIRSKASLEQNFREKFEALNRVHLTNNEFKRLLQEIITSDVFSAAKTLRERGYFQREDGTPLHYTLVNIKDWCKNEFEVINQLRINHDDSHHRYDVILLINGVPVVQIELKSHQIVTRRAMEQIVNYKNDAGNGYNNTLMCFMQLFIVSNENQTYYFANNRNEHFSFNADERFLPIYQLANYNNRKINHLHDFSDFFLAKCTLGQMISRYMVLVQSEQKLLMMRPYQIFAVEAIIDCIHENRGNGYIWHTTGSGKTLTSFKASTLLKDNPEVDKCLFVVDRKDLDRQTREEFNKFQDGCVEENTNTETLVRRMLSEDYADKVIVTTIQKLGLALDENSKRNQSKLKDGQLTFKERLEPLRDKRVVFIFDECHRSQFGENHKAIKNFFPRSQLFGFTGTPIFDDNSNYTQIDGTVGSFKTTKDIFENELHSYTITNAIDDKNVLSFHIDFFGKNSKSPDGDCKVDTVTPPPEAVVKEILAKHNAATNQRRFNAILATAKINDAIHYFEQFKIQQAQKQALDDSYVPLNIACVFSPPAQPSKSTDEAQACNADKNVKDIKQLQEDLPQEQLDNQQEPEQKKAALVAIINSYNQQFCTNHNINEFDLYYQDVQQRIKDQKYSNADYPHKNKIDIIIVVDMLLTGFDSKYLNTLYVDKNLKYHGLIQAFSRTNRVLNDSKPWGNILDFRGQEKQVNQAIELFSGAAKDRAKEIWLVESAPVVVKKYQQAITELQTFMQSKGLDCTPSAVANLNGDTAKAEFINHFKEVQKLKTQIEQYTELDDAQLQTVEAAMPIDSLRGFKGVYLETAKGLKRKQDQNNGELDKTIEQLEFEFVLFASALIDYDYIMGLIAQSTQAAGQGASKHKMTRQELIDLISSQANLMEERDDIIAYIEHLPAGVALNVEQIKIGFQKFKAAKAATELNQMAINYDLTPQSLKDFVDNIMKHMIFDGEQLSDLLAPLDLGWKARTQKELALMEDLIPYLHKLAQGREISGLAAYE</sequence>
<evidence type="ECO:0000256" key="2">
    <source>
        <dbReference type="ARBA" id="ARBA00008598"/>
    </source>
</evidence>
<organism evidence="12 13">
    <name type="scientific">Shewanella baltica (strain OS155 / ATCC BAA-1091)</name>
    <dbReference type="NCBI Taxonomy" id="325240"/>
    <lineage>
        <taxon>Bacteria</taxon>
        <taxon>Pseudomonadati</taxon>
        <taxon>Pseudomonadota</taxon>
        <taxon>Gammaproteobacteria</taxon>
        <taxon>Alteromonadales</taxon>
        <taxon>Shewanellaceae</taxon>
        <taxon>Shewanella</taxon>
    </lineage>
</organism>
<evidence type="ECO:0000256" key="3">
    <source>
        <dbReference type="ARBA" id="ARBA00022722"/>
    </source>
</evidence>
<comment type="subunit">
    <text evidence="10">The type I restriction/modification system is composed of three polypeptides R, M and S.</text>
</comment>
<dbReference type="EMBL" id="CP000563">
    <property type="protein sequence ID" value="ABN63193.1"/>
    <property type="molecule type" value="Genomic_DNA"/>
</dbReference>
<name>A3D8Y0_SHEB5</name>
<dbReference type="AlphaFoldDB" id="A3D8Y0"/>
<dbReference type="InterPro" id="IPR051268">
    <property type="entry name" value="Type-I_R_enzyme_R_subunit"/>
</dbReference>
<protein>
    <recommendedName>
        <fullName evidence="10">Type I restriction enzyme endonuclease subunit</fullName>
        <shortName evidence="10">R protein</shortName>
        <ecNumber evidence="10">3.1.21.3</ecNumber>
    </recommendedName>
</protein>
<dbReference type="GO" id="GO:0003677">
    <property type="term" value="F:DNA binding"/>
    <property type="evidence" value="ECO:0007669"/>
    <property type="project" value="UniProtKB-KW"/>
</dbReference>
<dbReference type="PANTHER" id="PTHR30195">
    <property type="entry name" value="TYPE I SITE-SPECIFIC DEOXYRIBONUCLEASE PROTEIN SUBUNIT M AND R"/>
    <property type="match status" value="1"/>
</dbReference>
<dbReference type="GO" id="GO:0009307">
    <property type="term" value="P:DNA restriction-modification system"/>
    <property type="evidence" value="ECO:0007669"/>
    <property type="project" value="UniProtKB-KW"/>
</dbReference>
<evidence type="ECO:0000256" key="10">
    <source>
        <dbReference type="RuleBase" id="RU364115"/>
    </source>
</evidence>
<evidence type="ECO:0000313" key="12">
    <source>
        <dbReference type="EMBL" id="ABN63193.1"/>
    </source>
</evidence>
<keyword evidence="3" id="KW-0540">Nuclease</keyword>
<dbReference type="SMART" id="SM00487">
    <property type="entry name" value="DEXDc"/>
    <property type="match status" value="1"/>
</dbReference>
<dbReference type="GO" id="GO:0005524">
    <property type="term" value="F:ATP binding"/>
    <property type="evidence" value="ECO:0007669"/>
    <property type="project" value="UniProtKB-KW"/>
</dbReference>
<dbReference type="InterPro" id="IPR007409">
    <property type="entry name" value="Restrct_endonuc_type1_HsdR_N"/>
</dbReference>
<accession>A3D8Y0</accession>
<dbReference type="CDD" id="cd22332">
    <property type="entry name" value="HsdR_N"/>
    <property type="match status" value="1"/>
</dbReference>
<keyword evidence="6" id="KW-0255">Endonuclease</keyword>
<dbReference type="Pfam" id="PF22679">
    <property type="entry name" value="T1R_D3-like"/>
    <property type="match status" value="1"/>
</dbReference>
<evidence type="ECO:0000256" key="4">
    <source>
        <dbReference type="ARBA" id="ARBA00022741"/>
    </source>
</evidence>
<dbReference type="Pfam" id="PF18766">
    <property type="entry name" value="SWI2_SNF2"/>
    <property type="match status" value="1"/>
</dbReference>
<keyword evidence="9 10" id="KW-0238">DNA-binding</keyword>
<dbReference type="InterPro" id="IPR055180">
    <property type="entry name" value="HsdR_RecA-like_helicase_dom_2"/>
</dbReference>
<evidence type="ECO:0000256" key="8">
    <source>
        <dbReference type="ARBA" id="ARBA00022840"/>
    </source>
</evidence>
<evidence type="ECO:0000256" key="9">
    <source>
        <dbReference type="ARBA" id="ARBA00023125"/>
    </source>
</evidence>
<dbReference type="GO" id="GO:0009035">
    <property type="term" value="F:type I site-specific deoxyribonuclease activity"/>
    <property type="evidence" value="ECO:0007669"/>
    <property type="project" value="UniProtKB-EC"/>
</dbReference>
<evidence type="ECO:0000256" key="7">
    <source>
        <dbReference type="ARBA" id="ARBA00022801"/>
    </source>
</evidence>
<evidence type="ECO:0000313" key="13">
    <source>
        <dbReference type="Proteomes" id="UP000001557"/>
    </source>
</evidence>
<dbReference type="KEGG" id="sbl:Sbal_3719"/>
<dbReference type="NCBIfam" id="TIGR00348">
    <property type="entry name" value="hsdR"/>
    <property type="match status" value="1"/>
</dbReference>
<keyword evidence="7 10" id="KW-0378">Hydrolase</keyword>
<comment type="catalytic activity">
    <reaction evidence="1 10">
        <text>Endonucleolytic cleavage of DNA to give random double-stranded fragments with terminal 5'-phosphates, ATP is simultaneously hydrolyzed.</text>
        <dbReference type="EC" id="3.1.21.3"/>
    </reaction>
</comment>
<dbReference type="Gene3D" id="3.40.50.300">
    <property type="entry name" value="P-loop containing nucleotide triphosphate hydrolases"/>
    <property type="match status" value="2"/>
</dbReference>
<reference evidence="12 13" key="1">
    <citation type="submission" date="2007-02" db="EMBL/GenBank/DDBJ databases">
        <title>Complete sequence of chromosome of Shewanella baltica OS155.</title>
        <authorList>
            <consortium name="US DOE Joint Genome Institute"/>
            <person name="Copeland A."/>
            <person name="Lucas S."/>
            <person name="Lapidus A."/>
            <person name="Barry K."/>
            <person name="Detter J.C."/>
            <person name="Glavina del Rio T."/>
            <person name="Hammon N."/>
            <person name="Israni S."/>
            <person name="Dalin E."/>
            <person name="Tice H."/>
            <person name="Pitluck S."/>
            <person name="Sims D.R."/>
            <person name="Brettin T."/>
            <person name="Bruce D."/>
            <person name="Han C."/>
            <person name="Tapia R."/>
            <person name="Brainard J."/>
            <person name="Schmutz J."/>
            <person name="Larimer F."/>
            <person name="Land M."/>
            <person name="Hauser L."/>
            <person name="Kyrpides N."/>
            <person name="Mikhailova N."/>
            <person name="Brettar I."/>
            <person name="Klappenbach J."/>
            <person name="Konstantinidis K."/>
            <person name="Rodrigues J."/>
            <person name="Tiedje J."/>
            <person name="Richardson P."/>
        </authorList>
    </citation>
    <scope>NUCLEOTIDE SEQUENCE [LARGE SCALE GENOMIC DNA]</scope>
    <source>
        <strain evidence="13">OS155 / ATCC BAA-1091</strain>
    </source>
</reference>
<dbReference type="PANTHER" id="PTHR30195:SF16">
    <property type="entry name" value="TYPE I RESTRICTION ENZYME ENDONUCLEASE SUBUNIT"/>
    <property type="match status" value="1"/>
</dbReference>
<evidence type="ECO:0000256" key="5">
    <source>
        <dbReference type="ARBA" id="ARBA00022747"/>
    </source>
</evidence>